<feature type="signal peptide" evidence="1">
    <location>
        <begin position="1"/>
        <end position="28"/>
    </location>
</feature>
<sequence length="469" mass="52081">MASARFASGLSGVCLAVALPMVSAQVNADTTESRPAIKTNRWQEDWSVLANPTLRTAPLDSLKYISLSSDNPQTYLSLGSTLRERFEMNDASAFGTRNVARDRYLLQRFQVHADLHFNENWRVFTQLEDVRAYDKTTIGGADQNRTDLRLAFLEYTKKLGDNTFKARVGRQDFAFDLQRFISSRDGPNVRQSFDALWADWETGLWRFIAIASRPVQYQDERHFDDRSNHEFRFHMLRAERLVGGSNELSAYVGLYERDDASYLDASGAEHRNIFDARLGGAADGYDWDLEAMGQTGSVGAKSIRAWAAGSRVGYTFADISWTPRLGLQLDAASGDRNNGDGTLGTFNPLFPNGYYFSLGGYTGYANILHVKPSITIKPIAKLSIQTALGLQWRETTEDAVYVQPNIAVAGTAGQGSRWTGAYGQVRTDYAFTGNLSGAIEAVHYDVGQSVRDAGGHDSNYLGVELKLSW</sequence>
<evidence type="ECO:0000313" key="4">
    <source>
        <dbReference type="Proteomes" id="UP000501989"/>
    </source>
</evidence>
<dbReference type="InterPro" id="IPR025388">
    <property type="entry name" value="Alginate_export_dom"/>
</dbReference>
<reference evidence="4" key="1">
    <citation type="submission" date="2019-12" db="EMBL/GenBank/DDBJ databases">
        <title>Endophytic bacteria associated with Panax ginseng seedlings.</title>
        <authorList>
            <person name="Park J.M."/>
            <person name="Shin R."/>
            <person name="Jo S.H."/>
        </authorList>
    </citation>
    <scope>NUCLEOTIDE SEQUENCE [LARGE SCALE GENOMIC DNA]</scope>
    <source>
        <strain evidence="4">PgKB30</strain>
    </source>
</reference>
<dbReference type="AlphaFoldDB" id="A0A6M8MIN2"/>
<evidence type="ECO:0000256" key="1">
    <source>
        <dbReference type="SAM" id="SignalP"/>
    </source>
</evidence>
<protein>
    <recommendedName>
        <fullName evidence="2">Alginate export domain-containing protein</fullName>
    </recommendedName>
</protein>
<keyword evidence="4" id="KW-1185">Reference proteome</keyword>
<dbReference type="RefSeq" id="WP_172611119.1">
    <property type="nucleotide sequence ID" value="NZ_CP053746.1"/>
</dbReference>
<dbReference type="Pfam" id="PF13372">
    <property type="entry name" value="Alginate_exp"/>
    <property type="match status" value="1"/>
</dbReference>
<organism evidence="3 4">
    <name type="scientific">Pseudomonas graminis</name>
    <dbReference type="NCBI Taxonomy" id="158627"/>
    <lineage>
        <taxon>Bacteria</taxon>
        <taxon>Pseudomonadati</taxon>
        <taxon>Pseudomonadota</taxon>
        <taxon>Gammaproteobacteria</taxon>
        <taxon>Pseudomonadales</taxon>
        <taxon>Pseudomonadaceae</taxon>
        <taxon>Pseudomonas</taxon>
    </lineage>
</organism>
<name>A0A6M8MIN2_9PSED</name>
<proteinExistence type="predicted"/>
<dbReference type="EMBL" id="CP053746">
    <property type="protein sequence ID" value="QKF51726.1"/>
    <property type="molecule type" value="Genomic_DNA"/>
</dbReference>
<dbReference type="Proteomes" id="UP000501989">
    <property type="component" value="Chromosome"/>
</dbReference>
<evidence type="ECO:0000259" key="2">
    <source>
        <dbReference type="Pfam" id="PF13372"/>
    </source>
</evidence>
<keyword evidence="1" id="KW-0732">Signal</keyword>
<gene>
    <name evidence="3" type="ORF">FX982_02692</name>
</gene>
<evidence type="ECO:0000313" key="3">
    <source>
        <dbReference type="EMBL" id="QKF51726.1"/>
    </source>
</evidence>
<dbReference type="KEGG" id="pgg:FX982_02692"/>
<accession>A0A6M8MIN2</accession>
<feature type="chain" id="PRO_5026763809" description="Alginate export domain-containing protein" evidence="1">
    <location>
        <begin position="29"/>
        <end position="469"/>
    </location>
</feature>
<feature type="domain" description="Alginate export" evidence="2">
    <location>
        <begin position="75"/>
        <end position="463"/>
    </location>
</feature>